<comment type="caution">
    <text evidence="4">The sequence shown here is derived from an EMBL/GenBank/DDBJ whole genome shotgun (WGS) entry which is preliminary data.</text>
</comment>
<dbReference type="EMBL" id="BAABHK010000014">
    <property type="protein sequence ID" value="GAA4634752.1"/>
    <property type="molecule type" value="Genomic_DNA"/>
</dbReference>
<dbReference type="SUPFAM" id="SSF53067">
    <property type="entry name" value="Actin-like ATPase domain"/>
    <property type="match status" value="2"/>
</dbReference>
<comment type="similarity">
    <text evidence="1">Belongs to the GppA/Ppx family.</text>
</comment>
<evidence type="ECO:0000313" key="5">
    <source>
        <dbReference type="Proteomes" id="UP001501442"/>
    </source>
</evidence>
<evidence type="ECO:0000256" key="2">
    <source>
        <dbReference type="SAM" id="MobiDB-lite"/>
    </source>
</evidence>
<dbReference type="Gene3D" id="3.30.420.40">
    <property type="match status" value="1"/>
</dbReference>
<evidence type="ECO:0000259" key="3">
    <source>
        <dbReference type="Pfam" id="PF02541"/>
    </source>
</evidence>
<dbReference type="Pfam" id="PF02541">
    <property type="entry name" value="Ppx-GppA"/>
    <property type="match status" value="1"/>
</dbReference>
<name>A0ABP8UM65_9ACTN</name>
<feature type="domain" description="Ppx/GppA phosphatase N-terminal" evidence="3">
    <location>
        <begin position="20"/>
        <end position="303"/>
    </location>
</feature>
<dbReference type="InterPro" id="IPR003695">
    <property type="entry name" value="Ppx_GppA_N"/>
</dbReference>
<dbReference type="PANTHER" id="PTHR30005">
    <property type="entry name" value="EXOPOLYPHOSPHATASE"/>
    <property type="match status" value="1"/>
</dbReference>
<keyword evidence="5" id="KW-1185">Reference proteome</keyword>
<dbReference type="Proteomes" id="UP001501442">
    <property type="component" value="Unassembled WGS sequence"/>
</dbReference>
<evidence type="ECO:0000313" key="4">
    <source>
        <dbReference type="EMBL" id="GAA4634752.1"/>
    </source>
</evidence>
<accession>A0ABP8UM65</accession>
<organism evidence="4 5">
    <name type="scientific">Actinoallomurus vinaceus</name>
    <dbReference type="NCBI Taxonomy" id="1080074"/>
    <lineage>
        <taxon>Bacteria</taxon>
        <taxon>Bacillati</taxon>
        <taxon>Actinomycetota</taxon>
        <taxon>Actinomycetes</taxon>
        <taxon>Streptosporangiales</taxon>
        <taxon>Thermomonosporaceae</taxon>
        <taxon>Actinoallomurus</taxon>
    </lineage>
</organism>
<protein>
    <submittedName>
        <fullName evidence="4">Ppx/GppA phosphatase family protein</fullName>
    </submittedName>
</protein>
<dbReference type="CDD" id="cd24056">
    <property type="entry name" value="ASKHA_NBD_MtPPX1-like"/>
    <property type="match status" value="1"/>
</dbReference>
<sequence length="396" mass="41727">MRTAILDVGSNAAHLKVVDLVPGGPIRTVVSVKEPTRLAGSITVGGRIGHAAVDRVVASVAATAREAARVGAVELIPFVTSAIRDAANREEILDRVAAETGVEPGYLSGQDEARLTFLAVRAWYGWSVGPIVLADIGGGSMEIATGDGAEADAALSMPLGAGRLTRDHLPSDPPRGKHVERLRAHVADRLAAYGVDRLTDGSSGHHAVATSKIFAQLARLCDGEKSDGRQVLERAGLRRRIPRLARLTSAECARLRGISRSRARHILAGAIVADEIMGALGLSRLDVCPWALREGIALRRLQRLEAGVDRTDDIAHLVRPLRADRPRLHSVADTGACQVIAGAATGRAADRGGEQDEGPAGTSPGRALDVCTGVRVASRRNAQRGSSRTVVREGDR</sequence>
<dbReference type="InterPro" id="IPR043129">
    <property type="entry name" value="ATPase_NBD"/>
</dbReference>
<dbReference type="PANTHER" id="PTHR30005:SF0">
    <property type="entry name" value="RETROGRADE REGULATION PROTEIN 2"/>
    <property type="match status" value="1"/>
</dbReference>
<gene>
    <name evidence="4" type="ORF">GCM10023196_077500</name>
</gene>
<dbReference type="RefSeq" id="WP_345437724.1">
    <property type="nucleotide sequence ID" value="NZ_BAABHK010000014.1"/>
</dbReference>
<dbReference type="InterPro" id="IPR050273">
    <property type="entry name" value="GppA/Ppx_hydrolase"/>
</dbReference>
<reference evidence="5" key="1">
    <citation type="journal article" date="2019" name="Int. J. Syst. Evol. Microbiol.">
        <title>The Global Catalogue of Microorganisms (GCM) 10K type strain sequencing project: providing services to taxonomists for standard genome sequencing and annotation.</title>
        <authorList>
            <consortium name="The Broad Institute Genomics Platform"/>
            <consortium name="The Broad Institute Genome Sequencing Center for Infectious Disease"/>
            <person name="Wu L."/>
            <person name="Ma J."/>
        </authorList>
    </citation>
    <scope>NUCLEOTIDE SEQUENCE [LARGE SCALE GENOMIC DNA]</scope>
    <source>
        <strain evidence="5">JCM 17939</strain>
    </source>
</reference>
<dbReference type="Gene3D" id="3.30.420.150">
    <property type="entry name" value="Exopolyphosphatase. Domain 2"/>
    <property type="match status" value="1"/>
</dbReference>
<evidence type="ECO:0000256" key="1">
    <source>
        <dbReference type="ARBA" id="ARBA00007125"/>
    </source>
</evidence>
<proteinExistence type="inferred from homology"/>
<feature type="region of interest" description="Disordered" evidence="2">
    <location>
        <begin position="347"/>
        <end position="368"/>
    </location>
</feature>